<reference evidence="1 2" key="1">
    <citation type="submission" date="2023-03" db="EMBL/GenBank/DDBJ databases">
        <title>High recombination rates correlate with genetic variation in Cardiocondyla obscurior ants.</title>
        <authorList>
            <person name="Errbii M."/>
        </authorList>
    </citation>
    <scope>NUCLEOTIDE SEQUENCE [LARGE SCALE GENOMIC DNA]</scope>
    <source>
        <strain evidence="1">Alpha-2009</strain>
        <tissue evidence="1">Whole body</tissue>
    </source>
</reference>
<protein>
    <submittedName>
        <fullName evidence="1">Uncharacterized protein</fullName>
    </submittedName>
</protein>
<comment type="caution">
    <text evidence="1">The sequence shown here is derived from an EMBL/GenBank/DDBJ whole genome shotgun (WGS) entry which is preliminary data.</text>
</comment>
<accession>A0AAW2FGB5</accession>
<dbReference type="Proteomes" id="UP001430953">
    <property type="component" value="Unassembled WGS sequence"/>
</dbReference>
<evidence type="ECO:0000313" key="2">
    <source>
        <dbReference type="Proteomes" id="UP001430953"/>
    </source>
</evidence>
<evidence type="ECO:0000313" key="1">
    <source>
        <dbReference type="EMBL" id="KAL0114513.1"/>
    </source>
</evidence>
<proteinExistence type="predicted"/>
<keyword evidence="2" id="KW-1185">Reference proteome</keyword>
<gene>
    <name evidence="1" type="ORF">PUN28_011650</name>
</gene>
<dbReference type="AlphaFoldDB" id="A0AAW2FGB5"/>
<dbReference type="EMBL" id="JADYXP020000011">
    <property type="protein sequence ID" value="KAL0114513.1"/>
    <property type="molecule type" value="Genomic_DNA"/>
</dbReference>
<organism evidence="1 2">
    <name type="scientific">Cardiocondyla obscurior</name>
    <dbReference type="NCBI Taxonomy" id="286306"/>
    <lineage>
        <taxon>Eukaryota</taxon>
        <taxon>Metazoa</taxon>
        <taxon>Ecdysozoa</taxon>
        <taxon>Arthropoda</taxon>
        <taxon>Hexapoda</taxon>
        <taxon>Insecta</taxon>
        <taxon>Pterygota</taxon>
        <taxon>Neoptera</taxon>
        <taxon>Endopterygota</taxon>
        <taxon>Hymenoptera</taxon>
        <taxon>Apocrita</taxon>
        <taxon>Aculeata</taxon>
        <taxon>Formicoidea</taxon>
        <taxon>Formicidae</taxon>
        <taxon>Myrmicinae</taxon>
        <taxon>Cardiocondyla</taxon>
    </lineage>
</organism>
<sequence>MSDRRVGLTRCVCLSSRARLGRRGIDWIWETTATVEDERQKACARANEGNVLFYKSWSTARAEADLRLASVHYKILTSRRLNDLLYVRVARNKPLRARERERNRRSNRRIRRLRSERICTTRWRADRFSRRFSHAIETNVLKCTHGRGRISHREISISAFLSTIPRSRTDYPLIRAGQRREVE</sequence>
<name>A0AAW2FGB5_9HYME</name>